<proteinExistence type="predicted"/>
<dbReference type="EMBL" id="BLXU01000013">
    <property type="protein sequence ID" value="GFO52606.1"/>
    <property type="molecule type" value="Genomic_DNA"/>
</dbReference>
<gene>
    <name evidence="2" type="ORF">ikelab_18810</name>
</gene>
<protein>
    <submittedName>
        <fullName evidence="2">Uncharacterized protein</fullName>
    </submittedName>
</protein>
<organism evidence="2 3">
    <name type="scientific">Lactococcus garvieae</name>
    <dbReference type="NCBI Taxonomy" id="1363"/>
    <lineage>
        <taxon>Bacteria</taxon>
        <taxon>Bacillati</taxon>
        <taxon>Bacillota</taxon>
        <taxon>Bacilli</taxon>
        <taxon>Lactobacillales</taxon>
        <taxon>Streptococcaceae</taxon>
        <taxon>Lactococcus</taxon>
    </lineage>
</organism>
<evidence type="ECO:0000313" key="2">
    <source>
        <dbReference type="EMBL" id="GFO52606.1"/>
    </source>
</evidence>
<sequence>MIKNKKRTLLSVQTYKKRLEKIMKFIIYSCEIGAIILLYLFAPLSLLLKIIGFVIIICIAQYAISMLKENDTNDTLS</sequence>
<evidence type="ECO:0000256" key="1">
    <source>
        <dbReference type="SAM" id="Phobius"/>
    </source>
</evidence>
<name>A0A6L2ZXP8_9LACT</name>
<reference evidence="2 3" key="1">
    <citation type="submission" date="2020-06" db="EMBL/GenBank/DDBJ databases">
        <title>Draft genome sequence of Lactic acid bacteria from Okinawan-style tofu.</title>
        <authorList>
            <person name="Takara I."/>
            <person name="Ikematsu S."/>
        </authorList>
    </citation>
    <scope>NUCLEOTIDE SEQUENCE [LARGE SCALE GENOMIC DNA]</scope>
    <source>
        <strain evidence="3">lg38</strain>
    </source>
</reference>
<accession>A0A6L2ZXP8</accession>
<keyword evidence="1" id="KW-0812">Transmembrane</keyword>
<feature type="transmembrane region" description="Helical" evidence="1">
    <location>
        <begin position="46"/>
        <end position="64"/>
    </location>
</feature>
<dbReference type="AlphaFoldDB" id="A0A6L2ZXP8"/>
<comment type="caution">
    <text evidence="2">The sequence shown here is derived from an EMBL/GenBank/DDBJ whole genome shotgun (WGS) entry which is preliminary data.</text>
</comment>
<evidence type="ECO:0000313" key="3">
    <source>
        <dbReference type="Proteomes" id="UP000504756"/>
    </source>
</evidence>
<keyword evidence="1" id="KW-0472">Membrane</keyword>
<feature type="transmembrane region" description="Helical" evidence="1">
    <location>
        <begin position="21"/>
        <end position="40"/>
    </location>
</feature>
<keyword evidence="1" id="KW-1133">Transmembrane helix</keyword>
<dbReference type="Proteomes" id="UP000504756">
    <property type="component" value="Unassembled WGS sequence"/>
</dbReference>